<reference evidence="1" key="1">
    <citation type="submission" date="2021-01" db="EMBL/GenBank/DDBJ databases">
        <authorList>
            <person name="Corre E."/>
            <person name="Pelletier E."/>
            <person name="Niang G."/>
            <person name="Scheremetjew M."/>
            <person name="Finn R."/>
            <person name="Kale V."/>
            <person name="Holt S."/>
            <person name="Cochrane G."/>
            <person name="Meng A."/>
            <person name="Brown T."/>
            <person name="Cohen L."/>
        </authorList>
    </citation>
    <scope>NUCLEOTIDE SEQUENCE</scope>
    <source>
        <strain evidence="1">B593</strain>
    </source>
</reference>
<organism evidence="1">
    <name type="scientific">Pseudo-nitzschia arenysensis</name>
    <dbReference type="NCBI Taxonomy" id="697910"/>
    <lineage>
        <taxon>Eukaryota</taxon>
        <taxon>Sar</taxon>
        <taxon>Stramenopiles</taxon>
        <taxon>Ochrophyta</taxon>
        <taxon>Bacillariophyta</taxon>
        <taxon>Bacillariophyceae</taxon>
        <taxon>Bacillariophycidae</taxon>
        <taxon>Bacillariales</taxon>
        <taxon>Bacillariaceae</taxon>
        <taxon>Pseudo-nitzschia</taxon>
    </lineage>
</organism>
<proteinExistence type="predicted"/>
<dbReference type="EMBL" id="HBEH01000205">
    <property type="protein sequence ID" value="CAD8343484.1"/>
    <property type="molecule type" value="Transcribed_RNA"/>
</dbReference>
<name>A0A7R9ZTK6_9STRA</name>
<protein>
    <submittedName>
        <fullName evidence="1">Uncharacterized protein</fullName>
    </submittedName>
</protein>
<accession>A0A7R9ZTK6</accession>
<evidence type="ECO:0000313" key="1">
    <source>
        <dbReference type="EMBL" id="CAD8343484.1"/>
    </source>
</evidence>
<sequence>MEQLAQPGDQTGAALAVGRPVAEYYEPWSSGTNFAFFQTAEFKPKHIYSWEVAILPINSGLETNGTLSTDDLNAVVNSAIDANPTLSTIKEVEVVEIPETEKAEKKSGMHLRFVKDTK</sequence>
<gene>
    <name evidence="1" type="ORF">PARE0329_LOCUS119</name>
</gene>
<dbReference type="AlphaFoldDB" id="A0A7R9ZTK6"/>